<gene>
    <name evidence="3" type="ORF">KIN20_034906</name>
</gene>
<dbReference type="InterPro" id="IPR032189">
    <property type="entry name" value="Mlh1_C"/>
</dbReference>
<reference evidence="3" key="1">
    <citation type="submission" date="2021-06" db="EMBL/GenBank/DDBJ databases">
        <title>Parelaphostrongylus tenuis whole genome reference sequence.</title>
        <authorList>
            <person name="Garwood T.J."/>
            <person name="Larsen P.A."/>
            <person name="Fountain-Jones N.M."/>
            <person name="Garbe J.R."/>
            <person name="Macchietto M.G."/>
            <person name="Kania S.A."/>
            <person name="Gerhold R.W."/>
            <person name="Richards J.E."/>
            <person name="Wolf T.M."/>
        </authorList>
    </citation>
    <scope>NUCLEOTIDE SEQUENCE</scope>
    <source>
        <strain evidence="3">MNPRO001-30</strain>
        <tissue evidence="3">Meninges</tissue>
    </source>
</reference>
<name>A0AAD5RAU2_PARTN</name>
<comment type="caution">
    <text evidence="3">The sequence shown here is derived from an EMBL/GenBank/DDBJ whole genome shotgun (WGS) entry which is preliminary data.</text>
</comment>
<dbReference type="AlphaFoldDB" id="A0AAD5RAU2"/>
<feature type="compositionally biased region" description="Polar residues" evidence="1">
    <location>
        <begin position="63"/>
        <end position="77"/>
    </location>
</feature>
<proteinExistence type="predicted"/>
<feature type="domain" description="DNA mismatch repair protein Mlh1 C-terminal" evidence="2">
    <location>
        <begin position="138"/>
        <end position="378"/>
    </location>
</feature>
<dbReference type="EMBL" id="JAHQIW010007172">
    <property type="protein sequence ID" value="KAJ1372691.1"/>
    <property type="molecule type" value="Genomic_DNA"/>
</dbReference>
<evidence type="ECO:0000256" key="1">
    <source>
        <dbReference type="SAM" id="MobiDB-lite"/>
    </source>
</evidence>
<keyword evidence="4" id="KW-1185">Reference proteome</keyword>
<evidence type="ECO:0000313" key="4">
    <source>
        <dbReference type="Proteomes" id="UP001196413"/>
    </source>
</evidence>
<dbReference type="Pfam" id="PF16413">
    <property type="entry name" value="Mlh1_C"/>
    <property type="match status" value="1"/>
</dbReference>
<organism evidence="3 4">
    <name type="scientific">Parelaphostrongylus tenuis</name>
    <name type="common">Meningeal worm</name>
    <dbReference type="NCBI Taxonomy" id="148309"/>
    <lineage>
        <taxon>Eukaryota</taxon>
        <taxon>Metazoa</taxon>
        <taxon>Ecdysozoa</taxon>
        <taxon>Nematoda</taxon>
        <taxon>Chromadorea</taxon>
        <taxon>Rhabditida</taxon>
        <taxon>Rhabditina</taxon>
        <taxon>Rhabditomorpha</taxon>
        <taxon>Strongyloidea</taxon>
        <taxon>Metastrongylidae</taxon>
        <taxon>Parelaphostrongylus</taxon>
    </lineage>
</organism>
<evidence type="ECO:0000313" key="3">
    <source>
        <dbReference type="EMBL" id="KAJ1372691.1"/>
    </source>
</evidence>
<dbReference type="Proteomes" id="UP001196413">
    <property type="component" value="Unassembled WGS sequence"/>
</dbReference>
<evidence type="ECO:0000259" key="2">
    <source>
        <dbReference type="Pfam" id="PF16413"/>
    </source>
</evidence>
<sequence>MFLEKEAIIEDIRKAVENQLSDIFEREVAPRSISNTCQSILTCSQVLRIPSQTQTIKDALSFDNNSDAGATQPQSPAASKKRVDYELVRVDTKERRLDEFVSSTNAATSSSVDLVEVVGSQDDSACGTDASGQRVFEFESLERLRKRICNNLSQPLREFFKSLIFVGCVSVNSMLLQFGTGLYIVQLDKILEELFYETLIFSFGNFGSFKLENGANILDLLQLADIEDEHMVAALELLESQSAMLNDYFSIEIVRPDDVDQGLKGLETLYLATIPSIIDGYAPQLEGLPKLLMSLVKEVDWEQEEACFDGVCRALAHFFVIKKEFCSGNALSGIDEKSTPWLAVIRDILVPRVKSHLIPPDSLKDTIVRLADLHDLYKFNGGGMVFEQIWNTAERWQKVVGNDGLYCEEMIRGTSLVVCVSVQWST</sequence>
<accession>A0AAD5RAU2</accession>
<feature type="region of interest" description="Disordered" evidence="1">
    <location>
        <begin position="63"/>
        <end position="82"/>
    </location>
</feature>
<protein>
    <recommendedName>
        <fullName evidence="2">DNA mismatch repair protein Mlh1 C-terminal domain-containing protein</fullName>
    </recommendedName>
</protein>